<dbReference type="Gene3D" id="3.50.50.60">
    <property type="entry name" value="FAD/NAD(P)-binding domain"/>
    <property type="match status" value="1"/>
</dbReference>
<organism evidence="5 6">
    <name type="scientific">Cupriavidus pauculus</name>
    <dbReference type="NCBI Taxonomy" id="82633"/>
    <lineage>
        <taxon>Bacteria</taxon>
        <taxon>Pseudomonadati</taxon>
        <taxon>Pseudomonadota</taxon>
        <taxon>Betaproteobacteria</taxon>
        <taxon>Burkholderiales</taxon>
        <taxon>Burkholderiaceae</taxon>
        <taxon>Cupriavidus</taxon>
    </lineage>
</organism>
<dbReference type="GO" id="GO:0016709">
    <property type="term" value="F:oxidoreductase activity, acting on paired donors, with incorporation or reduction of molecular oxygen, NAD(P)H as one donor, and incorporation of one atom of oxygen"/>
    <property type="evidence" value="ECO:0007669"/>
    <property type="project" value="UniProtKB-ARBA"/>
</dbReference>
<dbReference type="InterPro" id="IPR002938">
    <property type="entry name" value="FAD-bd"/>
</dbReference>
<dbReference type="PANTHER" id="PTHR43004">
    <property type="entry name" value="TRK SYSTEM POTASSIUM UPTAKE PROTEIN"/>
    <property type="match status" value="1"/>
</dbReference>
<evidence type="ECO:0000313" key="6">
    <source>
        <dbReference type="Proteomes" id="UP000234341"/>
    </source>
</evidence>
<feature type="domain" description="FAD-binding" evidence="4">
    <location>
        <begin position="34"/>
        <end position="372"/>
    </location>
</feature>
<dbReference type="GO" id="GO:0071949">
    <property type="term" value="F:FAD binding"/>
    <property type="evidence" value="ECO:0007669"/>
    <property type="project" value="InterPro"/>
</dbReference>
<dbReference type="Gene3D" id="3.30.70.2450">
    <property type="match status" value="1"/>
</dbReference>
<dbReference type="EMBL" id="PJRP01000001">
    <property type="protein sequence ID" value="PLQ02244.1"/>
    <property type="molecule type" value="Genomic_DNA"/>
</dbReference>
<dbReference type="PANTHER" id="PTHR43004:SF19">
    <property type="entry name" value="BINDING MONOOXYGENASE, PUTATIVE (JCVI)-RELATED"/>
    <property type="match status" value="1"/>
</dbReference>
<dbReference type="InterPro" id="IPR036188">
    <property type="entry name" value="FAD/NAD-bd_sf"/>
</dbReference>
<protein>
    <submittedName>
        <fullName evidence="5">FAD-dependent oxidoreductase</fullName>
    </submittedName>
</protein>
<dbReference type="Proteomes" id="UP000234341">
    <property type="component" value="Unassembled WGS sequence"/>
</dbReference>
<dbReference type="Pfam" id="PF01494">
    <property type="entry name" value="FAD_binding_3"/>
    <property type="match status" value="1"/>
</dbReference>
<accession>A0A2N5CJ33</accession>
<dbReference type="OrthoDB" id="3443359at2"/>
<evidence type="ECO:0000256" key="1">
    <source>
        <dbReference type="ARBA" id="ARBA00001974"/>
    </source>
</evidence>
<dbReference type="NCBIfam" id="NF006002">
    <property type="entry name" value="PRK08132.1"/>
    <property type="match status" value="1"/>
</dbReference>
<evidence type="ECO:0000259" key="4">
    <source>
        <dbReference type="Pfam" id="PF01494"/>
    </source>
</evidence>
<dbReference type="AlphaFoldDB" id="A0A2N5CJ33"/>
<sequence>MSSTEVDIDYQKQTYAYVPCAEQQAGHQAEGPHPVIVVGAGPVGLATAIDLARHGVPVVLVDDDCTLSTGSRAICFAKRTLDIFDRLGCGDRMVDKGVRWHVGKVFLQDRQIYAFDLLPEAGHQRPAFINLQQYYVEGYLLDCARAMPNIDIRWKSRAVAVAQHPDHVALTIETPDGCYTLCGRYVVAADGSRSPLRKMLGQESHGHTFRDRFLIADVKMEAPFPAERWFWFDPPFHPNQSVLLHRQPDNVWRIDFQLGWDADPVAEKAPERVIPRVQALLGPDAKFELEWVSVYTFACVRMDSFRHGRVLFTGDAAHGVSPFGARGANSGVQDAENLAWKLAYVLQGKAPDSLLDTYASEREFAADENIRNSTRATDFITPKSAVSRVFRDAVLTLARDHAFARQLVNSGRLSVPAVLHDSALNTGDAAAAAFGGAMALGAACVDAPVADAAGKPWLLQHLGDEFVALVFGPPAGLDAAQAEALRVLQQGGIPLRVVFVTDAAISASAQAWPGATVLRDAEGLAANRYDARAGTCYLIRPDQHVCARWRGVDVAGIAVALARATGNAPASASLAPSAPVPAPALA</sequence>
<dbReference type="Gene3D" id="3.40.30.120">
    <property type="match status" value="1"/>
</dbReference>
<dbReference type="InterPro" id="IPR050641">
    <property type="entry name" value="RIFMO-like"/>
</dbReference>
<evidence type="ECO:0000313" key="5">
    <source>
        <dbReference type="EMBL" id="PLQ02244.1"/>
    </source>
</evidence>
<reference evidence="5 6" key="1">
    <citation type="submission" date="2017-12" db="EMBL/GenBank/DDBJ databases">
        <title>Genome sequence of the active heterotrophic nitrifier-denitrifier, Cupriavidus pauculus UM1.</title>
        <authorList>
            <person name="Putonti C."/>
            <person name="Castignetti D."/>
        </authorList>
    </citation>
    <scope>NUCLEOTIDE SEQUENCE [LARGE SCALE GENOMIC DNA]</scope>
    <source>
        <strain evidence="5 6">UM1</strain>
    </source>
</reference>
<comment type="cofactor">
    <cofactor evidence="1">
        <name>FAD</name>
        <dbReference type="ChEBI" id="CHEBI:57692"/>
    </cofactor>
</comment>
<dbReference type="RefSeq" id="WP_101680023.1">
    <property type="nucleotide sequence ID" value="NZ_PJRP01000001.1"/>
</dbReference>
<comment type="caution">
    <text evidence="5">The sequence shown here is derived from an EMBL/GenBank/DDBJ whole genome shotgun (WGS) entry which is preliminary data.</text>
</comment>
<dbReference type="SUPFAM" id="SSF51905">
    <property type="entry name" value="FAD/NAD(P)-binding domain"/>
    <property type="match status" value="1"/>
</dbReference>
<keyword evidence="3" id="KW-0274">FAD</keyword>
<gene>
    <name evidence="5" type="ORF">CYJ10_02800</name>
</gene>
<evidence type="ECO:0000256" key="3">
    <source>
        <dbReference type="ARBA" id="ARBA00022827"/>
    </source>
</evidence>
<name>A0A2N5CJ33_9BURK</name>
<keyword evidence="2" id="KW-0285">Flavoprotein</keyword>
<dbReference type="PRINTS" id="PR00420">
    <property type="entry name" value="RNGMNOXGNASE"/>
</dbReference>
<proteinExistence type="predicted"/>
<evidence type="ECO:0000256" key="2">
    <source>
        <dbReference type="ARBA" id="ARBA00022630"/>
    </source>
</evidence>